<accession>A0A069AMS7</accession>
<reference evidence="1" key="1">
    <citation type="submission" date="2014-07" db="EMBL/GenBank/DDBJ databases">
        <authorList>
            <person name="Monot Marc"/>
        </authorList>
    </citation>
    <scope>NUCLEOTIDE SEQUENCE</scope>
    <source>
        <strain evidence="1">7032994</strain>
    </source>
</reference>
<evidence type="ECO:0000313" key="1">
    <source>
        <dbReference type="EMBL" id="CDS89836.1"/>
    </source>
</evidence>
<dbReference type="RefSeq" id="WP_021367291.1">
    <property type="nucleotide sequence ID" value="NZ_BBYB01000091.1"/>
</dbReference>
<organism evidence="1">
    <name type="scientific">Clostridioides difficile</name>
    <name type="common">Peptoclostridium difficile</name>
    <dbReference type="NCBI Taxonomy" id="1496"/>
    <lineage>
        <taxon>Bacteria</taxon>
        <taxon>Bacillati</taxon>
        <taxon>Bacillota</taxon>
        <taxon>Clostridia</taxon>
        <taxon>Peptostreptococcales</taxon>
        <taxon>Peptostreptococcaceae</taxon>
        <taxon>Clostridioides</taxon>
    </lineage>
</organism>
<sequence>MSNQRKDFDITNDMFQESIPITTKIILEDMPSNDELNHVFSISKNS</sequence>
<proteinExistence type="predicted"/>
<dbReference type="AlphaFoldDB" id="A0A069AMS7"/>
<name>A0A069AMS7_CLODI</name>
<protein>
    <submittedName>
        <fullName evidence="1">Uncharacterized protein</fullName>
    </submittedName>
</protein>
<dbReference type="EMBL" id="LK932415">
    <property type="protein sequence ID" value="CDS89836.1"/>
    <property type="molecule type" value="Genomic_DNA"/>
</dbReference>
<gene>
    <name evidence="1" type="ORF">BN1097_750002</name>
</gene>